<comment type="similarity">
    <text evidence="1">Belongs to the 'phage' integrase family.</text>
</comment>
<dbReference type="PROSITE" id="PS51898">
    <property type="entry name" value="TYR_RECOMBINASE"/>
    <property type="match status" value="1"/>
</dbReference>
<comment type="caution">
    <text evidence="7">The sequence shown here is derived from an EMBL/GenBank/DDBJ whole genome shotgun (WGS) entry which is preliminary data.</text>
</comment>
<dbReference type="Gene3D" id="1.10.443.10">
    <property type="entry name" value="Intergrase catalytic core"/>
    <property type="match status" value="1"/>
</dbReference>
<sequence length="657" mass="73255">MDGLSRRPSGIYVARLTVPLRLRALVGQTELIASTGARDLPLARIVAGELLAQWRRRFLDLDRLQTPMDIDILRVATGSPALTSGTGYLPLAEAATASGIGEDSLLRDAARGRLQLFARLLRCRGMRVPFDALDRNPEGGWDVPQPDRMPEAAVEENLTGILQVLDSEEAAAHLLAGGSFCAVLFGIPNDPQRGFAPDQALALGRKSIELVAREVESLRRGHAMLVTQEQIDLASVDRTRQATSARSHDHRPLKESIEPFLSDHSRPRGDEQTRRIRDACTLFLALMGTELRGCDLSRDLMRRYRDDLLPTLPANENKVRLIHKTSSVTESIAAVAGTDWPRMSADQQLKRIGWLAGWLEWLGREGWAEPSLIEGIAGGGHAGRQATERRRSRKEQDKRDPFTAEELERIFSASWFRDGHGALTANGTYRTWMPANTWMPLIGLYTGARLGEIAQLNLEDIWQNDHGIWLFDIIDGSDEDENGAPGKKRLKNVNARRQIPVHRELVRIGLIDWTERLREAGYTRLFPELKYDKVKGYGKSFTKAFSRYLSGLGMPRNGRKVFHSFRHNMTNKLLNELDAPTVLAKQVLGHERGDSTTVNTYRKDVTADGADSKLVRLIDSVNYNFLGSVVAFDISAGLKAVKDALDRKNRGLGAEED</sequence>
<proteinExistence type="inferred from homology"/>
<keyword evidence="2" id="KW-0229">DNA integration</keyword>
<feature type="region of interest" description="Disordered" evidence="5">
    <location>
        <begin position="378"/>
        <end position="401"/>
    </location>
</feature>
<evidence type="ECO:0000256" key="4">
    <source>
        <dbReference type="ARBA" id="ARBA00023172"/>
    </source>
</evidence>
<organism evidence="7 8">
    <name type="scientific">Pseudaquabacterium pictum</name>
    <dbReference type="NCBI Taxonomy" id="2315236"/>
    <lineage>
        <taxon>Bacteria</taxon>
        <taxon>Pseudomonadati</taxon>
        <taxon>Pseudomonadota</taxon>
        <taxon>Betaproteobacteria</taxon>
        <taxon>Burkholderiales</taxon>
        <taxon>Sphaerotilaceae</taxon>
        <taxon>Pseudaquabacterium</taxon>
    </lineage>
</organism>
<evidence type="ECO:0000256" key="2">
    <source>
        <dbReference type="ARBA" id="ARBA00022908"/>
    </source>
</evidence>
<dbReference type="Pfam" id="PF20172">
    <property type="entry name" value="DUF6538"/>
    <property type="match status" value="1"/>
</dbReference>
<dbReference type="InterPro" id="IPR011010">
    <property type="entry name" value="DNA_brk_join_enz"/>
</dbReference>
<evidence type="ECO:0000256" key="5">
    <source>
        <dbReference type="SAM" id="MobiDB-lite"/>
    </source>
</evidence>
<dbReference type="EMBL" id="BJCL01000001">
    <property type="protein sequence ID" value="GCL61630.1"/>
    <property type="molecule type" value="Genomic_DNA"/>
</dbReference>
<dbReference type="GO" id="GO:0015074">
    <property type="term" value="P:DNA integration"/>
    <property type="evidence" value="ECO:0007669"/>
    <property type="project" value="UniProtKB-KW"/>
</dbReference>
<evidence type="ECO:0000256" key="3">
    <source>
        <dbReference type="ARBA" id="ARBA00023125"/>
    </source>
</evidence>
<dbReference type="InterPro" id="IPR002104">
    <property type="entry name" value="Integrase_catalytic"/>
</dbReference>
<reference evidence="8" key="1">
    <citation type="submission" date="2019-03" db="EMBL/GenBank/DDBJ databases">
        <title>Aquabacterium pictum sp.nov., the first bacteriochlorophyll a-containing freshwater bacterium in the genus Aquabacterium of the class Betaproteobacteria.</title>
        <authorList>
            <person name="Hirose S."/>
            <person name="Tank M."/>
            <person name="Hara E."/>
            <person name="Tamaki H."/>
            <person name="Takaichi S."/>
            <person name="Haruta S."/>
            <person name="Hanada S."/>
        </authorList>
    </citation>
    <scope>NUCLEOTIDE SEQUENCE [LARGE SCALE GENOMIC DNA]</scope>
    <source>
        <strain evidence="8">W35</strain>
    </source>
</reference>
<dbReference type="CDD" id="cd01184">
    <property type="entry name" value="INT_C_like_1"/>
    <property type="match status" value="1"/>
</dbReference>
<name>A0A480ALL5_9BURK</name>
<dbReference type="GO" id="GO:0003677">
    <property type="term" value="F:DNA binding"/>
    <property type="evidence" value="ECO:0007669"/>
    <property type="project" value="UniProtKB-KW"/>
</dbReference>
<protein>
    <submittedName>
        <fullName evidence="7">Integrase</fullName>
    </submittedName>
</protein>
<keyword evidence="8" id="KW-1185">Reference proteome</keyword>
<keyword evidence="3" id="KW-0238">DNA-binding</keyword>
<keyword evidence="4" id="KW-0233">DNA recombination</keyword>
<dbReference type="InterPro" id="IPR046668">
    <property type="entry name" value="DUF6538"/>
</dbReference>
<dbReference type="InterPro" id="IPR050090">
    <property type="entry name" value="Tyrosine_recombinase_XerCD"/>
</dbReference>
<dbReference type="Proteomes" id="UP000301751">
    <property type="component" value="Unassembled WGS sequence"/>
</dbReference>
<dbReference type="Pfam" id="PF00589">
    <property type="entry name" value="Phage_integrase"/>
    <property type="match status" value="1"/>
</dbReference>
<dbReference type="PANTHER" id="PTHR30349:SF41">
    <property type="entry name" value="INTEGRASE_RECOMBINASE PROTEIN MJ0367-RELATED"/>
    <property type="match status" value="1"/>
</dbReference>
<dbReference type="InterPro" id="IPR013762">
    <property type="entry name" value="Integrase-like_cat_sf"/>
</dbReference>
<feature type="compositionally biased region" description="Basic and acidic residues" evidence="5">
    <location>
        <begin position="386"/>
        <end position="401"/>
    </location>
</feature>
<dbReference type="AlphaFoldDB" id="A0A480ALL5"/>
<dbReference type="SUPFAM" id="SSF56349">
    <property type="entry name" value="DNA breaking-rejoining enzymes"/>
    <property type="match status" value="1"/>
</dbReference>
<evidence type="ECO:0000313" key="7">
    <source>
        <dbReference type="EMBL" id="GCL61630.1"/>
    </source>
</evidence>
<gene>
    <name evidence="7" type="ORF">AQPW35_07110</name>
</gene>
<evidence type="ECO:0000256" key="1">
    <source>
        <dbReference type="ARBA" id="ARBA00008857"/>
    </source>
</evidence>
<dbReference type="PANTHER" id="PTHR30349">
    <property type="entry name" value="PHAGE INTEGRASE-RELATED"/>
    <property type="match status" value="1"/>
</dbReference>
<feature type="region of interest" description="Disordered" evidence="5">
    <location>
        <begin position="237"/>
        <end position="272"/>
    </location>
</feature>
<evidence type="ECO:0000313" key="8">
    <source>
        <dbReference type="Proteomes" id="UP000301751"/>
    </source>
</evidence>
<evidence type="ECO:0000259" key="6">
    <source>
        <dbReference type="PROSITE" id="PS51898"/>
    </source>
</evidence>
<accession>A0A480ALL5</accession>
<dbReference type="RefSeq" id="WP_306446333.1">
    <property type="nucleotide sequence ID" value="NZ_BJCL01000001.1"/>
</dbReference>
<feature type="domain" description="Tyr recombinase" evidence="6">
    <location>
        <begin position="397"/>
        <end position="615"/>
    </location>
</feature>
<dbReference type="GO" id="GO:0006310">
    <property type="term" value="P:DNA recombination"/>
    <property type="evidence" value="ECO:0007669"/>
    <property type="project" value="UniProtKB-KW"/>
</dbReference>